<name>A0AAW1RUB1_9CHLO</name>
<evidence type="ECO:0000259" key="1">
    <source>
        <dbReference type="PROSITE" id="PS51384"/>
    </source>
</evidence>
<dbReference type="PANTHER" id="PTHR47215">
    <property type="match status" value="1"/>
</dbReference>
<comment type="caution">
    <text evidence="2">The sequence shown here is derived from an EMBL/GenBank/DDBJ whole genome shotgun (WGS) entry which is preliminary data.</text>
</comment>
<proteinExistence type="predicted"/>
<dbReference type="GO" id="GO:0016491">
    <property type="term" value="F:oxidoreductase activity"/>
    <property type="evidence" value="ECO:0007669"/>
    <property type="project" value="InterPro"/>
</dbReference>
<sequence>MIRGLESALASHKILKCRVACYWYLPNWCLLRPSGGPEDIRRAPWSSQRRSRCAVTASKQEINWTNAFITSTKPAAEGLQSVTVDIGKLAGDYKKPGQFIQVRVNGSKPGFFAIASPPDENNQGLVELLIKRQGETAEAICSVAEGGNVDVSHVMGKGFPMDKAPHETIKELLIFATGSGISPIRSLIESGIIQADKRKAVRLYYGTKNESHTAFRNRIPDWQDMGVTVKHVYSDEDRGYVQQIFKEDQAPEANVTAAILAGQKDMADTVIHELTSLGVDKDLILTNF</sequence>
<evidence type="ECO:0000313" key="3">
    <source>
        <dbReference type="Proteomes" id="UP001485043"/>
    </source>
</evidence>
<dbReference type="Gene3D" id="3.40.50.80">
    <property type="entry name" value="Nucleotide-binding domain of ferredoxin-NADP reductase (FNR) module"/>
    <property type="match status" value="1"/>
</dbReference>
<dbReference type="AlphaFoldDB" id="A0AAW1RUB1"/>
<accession>A0AAW1RUB1</accession>
<dbReference type="InterPro" id="IPR039261">
    <property type="entry name" value="FNR_nucleotide-bd"/>
</dbReference>
<keyword evidence="3" id="KW-1185">Reference proteome</keyword>
<dbReference type="PROSITE" id="PS51384">
    <property type="entry name" value="FAD_FR"/>
    <property type="match status" value="1"/>
</dbReference>
<organism evidence="2 3">
    <name type="scientific">Apatococcus fuscideae</name>
    <dbReference type="NCBI Taxonomy" id="2026836"/>
    <lineage>
        <taxon>Eukaryota</taxon>
        <taxon>Viridiplantae</taxon>
        <taxon>Chlorophyta</taxon>
        <taxon>core chlorophytes</taxon>
        <taxon>Trebouxiophyceae</taxon>
        <taxon>Chlorellales</taxon>
        <taxon>Chlorellaceae</taxon>
        <taxon>Apatococcus</taxon>
    </lineage>
</organism>
<dbReference type="SUPFAM" id="SSF63380">
    <property type="entry name" value="Riboflavin synthase domain-like"/>
    <property type="match status" value="1"/>
</dbReference>
<dbReference type="Gene3D" id="2.40.30.10">
    <property type="entry name" value="Translation factors"/>
    <property type="match status" value="1"/>
</dbReference>
<protein>
    <recommendedName>
        <fullName evidence="1">FAD-binding FR-type domain-containing protein</fullName>
    </recommendedName>
</protein>
<evidence type="ECO:0000313" key="2">
    <source>
        <dbReference type="EMBL" id="KAK9837357.1"/>
    </source>
</evidence>
<dbReference type="EMBL" id="JALJOV010001964">
    <property type="protein sequence ID" value="KAK9837357.1"/>
    <property type="molecule type" value="Genomic_DNA"/>
</dbReference>
<reference evidence="2 3" key="1">
    <citation type="journal article" date="2024" name="Nat. Commun.">
        <title>Phylogenomics reveals the evolutionary origins of lichenization in chlorophyte algae.</title>
        <authorList>
            <person name="Puginier C."/>
            <person name="Libourel C."/>
            <person name="Otte J."/>
            <person name="Skaloud P."/>
            <person name="Haon M."/>
            <person name="Grisel S."/>
            <person name="Petersen M."/>
            <person name="Berrin J.G."/>
            <person name="Delaux P.M."/>
            <person name="Dal Grande F."/>
            <person name="Keller J."/>
        </authorList>
    </citation>
    <scope>NUCLEOTIDE SEQUENCE [LARGE SCALE GENOMIC DNA]</scope>
    <source>
        <strain evidence="2 3">SAG 2523</strain>
    </source>
</reference>
<dbReference type="SUPFAM" id="SSF52343">
    <property type="entry name" value="Ferredoxin reductase-like, C-terminal NADP-linked domain"/>
    <property type="match status" value="1"/>
</dbReference>
<dbReference type="CDD" id="cd00322">
    <property type="entry name" value="FNR_like"/>
    <property type="match status" value="1"/>
</dbReference>
<dbReference type="InterPro" id="IPR017938">
    <property type="entry name" value="Riboflavin_synthase-like_b-brl"/>
</dbReference>
<feature type="domain" description="FAD-binding FR-type" evidence="1">
    <location>
        <begin position="62"/>
        <end position="161"/>
    </location>
</feature>
<dbReference type="InterPro" id="IPR017927">
    <property type="entry name" value="FAD-bd_FR_type"/>
</dbReference>
<gene>
    <name evidence="2" type="ORF">WJX84_001967</name>
</gene>
<dbReference type="PANTHER" id="PTHR47215:SF1">
    <property type="entry name" value="F9L1.8 PROTEIN"/>
    <property type="match status" value="1"/>
</dbReference>
<dbReference type="Pfam" id="PF00175">
    <property type="entry name" value="NAD_binding_1"/>
    <property type="match status" value="1"/>
</dbReference>
<dbReference type="InterPro" id="IPR001433">
    <property type="entry name" value="OxRdtase_FAD/NAD-bd"/>
</dbReference>
<dbReference type="Proteomes" id="UP001485043">
    <property type="component" value="Unassembled WGS sequence"/>
</dbReference>